<organism evidence="4 5">
    <name type="scientific">Andreprevotia lacus DSM 23236</name>
    <dbReference type="NCBI Taxonomy" id="1121001"/>
    <lineage>
        <taxon>Bacteria</taxon>
        <taxon>Pseudomonadati</taxon>
        <taxon>Pseudomonadota</taxon>
        <taxon>Betaproteobacteria</taxon>
        <taxon>Neisseriales</taxon>
        <taxon>Chitinibacteraceae</taxon>
        <taxon>Andreprevotia</taxon>
    </lineage>
</organism>
<proteinExistence type="predicted"/>
<name>A0A1W1XYE6_9NEIS</name>
<dbReference type="Proteomes" id="UP000192761">
    <property type="component" value="Unassembled WGS sequence"/>
</dbReference>
<dbReference type="EMBL" id="FWXD01000023">
    <property type="protein sequence ID" value="SMC28581.1"/>
    <property type="molecule type" value="Genomic_DNA"/>
</dbReference>
<dbReference type="RefSeq" id="WP_084092250.1">
    <property type="nucleotide sequence ID" value="NZ_FWXD01000023.1"/>
</dbReference>
<dbReference type="AlphaFoldDB" id="A0A1W1XYE6"/>
<keyword evidence="2" id="KW-0732">Signal</keyword>
<evidence type="ECO:0000256" key="1">
    <source>
        <dbReference type="SAM" id="MobiDB-lite"/>
    </source>
</evidence>
<dbReference type="InterPro" id="IPR032386">
    <property type="entry name" value="FlgT_M"/>
</dbReference>
<dbReference type="InterPro" id="IPR038180">
    <property type="entry name" value="FlgT_N_sf"/>
</dbReference>
<dbReference type="OrthoDB" id="8778507at2"/>
<keyword evidence="4" id="KW-0966">Cell projection</keyword>
<dbReference type="Gene3D" id="3.40.50.10610">
    <property type="entry name" value="ABC-type transport auxiliary lipoprotein component"/>
    <property type="match status" value="1"/>
</dbReference>
<keyword evidence="4" id="KW-0282">Flagellum</keyword>
<evidence type="ECO:0000313" key="5">
    <source>
        <dbReference type="Proteomes" id="UP000192761"/>
    </source>
</evidence>
<sequence length="438" mass="46197">MKLGLAALLLGAVLWAGAVQAAPVLGAAPYAGDVNAARDAAINDALQNAALFNGAMVTATGRSDAGRNAESQQVRPQQPGPGSYTLLREWREGTMYFVQIEPGMGQPAKAAPMPAPVEAAAEPAAVNVASGGKAQCAGAAYKRKVLVTPFWLTRPAQANDLADPGNGFQHVLADRLGNGGRFLTYLGADELAFAPQPGVIDPQLRPEQVRQLARRYGVQFIIGGLVHDLSTSGVKYRPVYGQEIRPEERKITFALPLLGWLGAGVKSMPKARQVDMEVYLFDGVSGALVSRHRGQQVASGQVMARPDQAVDSAGFAQGDLGQTVGSVLDQLAQQVSGDVACIPFSARIVRVEGRRLYFDAGTVSGIAPGDVLQLYRLRAGQDLQALSALDAQGQGLVEDLAGSVRVEQVQPLFATALAEGSQPEIGDYVRFVSTGKMR</sequence>
<evidence type="ECO:0000256" key="2">
    <source>
        <dbReference type="SAM" id="SignalP"/>
    </source>
</evidence>
<evidence type="ECO:0000313" key="4">
    <source>
        <dbReference type="EMBL" id="SMC28581.1"/>
    </source>
</evidence>
<protein>
    <submittedName>
        <fullName evidence="4">Flagellar assembly protein T, middle domain</fullName>
    </submittedName>
</protein>
<feature type="domain" description="Flagellar assembly protein T middle" evidence="3">
    <location>
        <begin position="135"/>
        <end position="301"/>
    </location>
</feature>
<evidence type="ECO:0000259" key="3">
    <source>
        <dbReference type="Pfam" id="PF16539"/>
    </source>
</evidence>
<feature type="region of interest" description="Disordered" evidence="1">
    <location>
        <begin position="63"/>
        <end position="83"/>
    </location>
</feature>
<feature type="chain" id="PRO_5012732256" evidence="2">
    <location>
        <begin position="22"/>
        <end position="438"/>
    </location>
</feature>
<dbReference type="STRING" id="1121001.SAMN02745857_03328"/>
<feature type="signal peptide" evidence="2">
    <location>
        <begin position="1"/>
        <end position="21"/>
    </location>
</feature>
<accession>A0A1W1XYE6</accession>
<dbReference type="Gene3D" id="3.30.1660.40">
    <property type="entry name" value="FlgT, N-terminal domain"/>
    <property type="match status" value="1"/>
</dbReference>
<dbReference type="Pfam" id="PF16539">
    <property type="entry name" value="FlgT_M"/>
    <property type="match status" value="1"/>
</dbReference>
<reference evidence="4 5" key="1">
    <citation type="submission" date="2017-04" db="EMBL/GenBank/DDBJ databases">
        <authorList>
            <person name="Afonso C.L."/>
            <person name="Miller P.J."/>
            <person name="Scott M.A."/>
            <person name="Spackman E."/>
            <person name="Goraichik I."/>
            <person name="Dimitrov K.M."/>
            <person name="Suarez D.L."/>
            <person name="Swayne D.E."/>
        </authorList>
    </citation>
    <scope>NUCLEOTIDE SEQUENCE [LARGE SCALE GENOMIC DNA]</scope>
    <source>
        <strain evidence="4 5">DSM 23236</strain>
    </source>
</reference>
<gene>
    <name evidence="4" type="ORF">SAMN02745857_03328</name>
</gene>
<keyword evidence="5" id="KW-1185">Reference proteome</keyword>
<keyword evidence="4" id="KW-0969">Cilium</keyword>